<dbReference type="CDD" id="cd06583">
    <property type="entry name" value="PGRP"/>
    <property type="match status" value="1"/>
</dbReference>
<keyword evidence="6" id="KW-1133">Transmembrane helix</keyword>
<name>A0A9N9N144_9NEOP</name>
<dbReference type="Pfam" id="PF01510">
    <property type="entry name" value="Amidase_2"/>
    <property type="match status" value="1"/>
</dbReference>
<dbReference type="SMART" id="SM00701">
    <property type="entry name" value="PGRP"/>
    <property type="match status" value="1"/>
</dbReference>
<dbReference type="Gene3D" id="3.40.80.10">
    <property type="entry name" value="Peptidoglycan recognition protein-like"/>
    <property type="match status" value="1"/>
</dbReference>
<dbReference type="GO" id="GO:0009253">
    <property type="term" value="P:peptidoglycan catabolic process"/>
    <property type="evidence" value="ECO:0007669"/>
    <property type="project" value="InterPro"/>
</dbReference>
<dbReference type="PANTHER" id="PTHR11022">
    <property type="entry name" value="PEPTIDOGLYCAN RECOGNITION PROTEIN"/>
    <property type="match status" value="1"/>
</dbReference>
<organism evidence="9 10">
    <name type="scientific">Diatraea saccharalis</name>
    <name type="common">sugarcane borer</name>
    <dbReference type="NCBI Taxonomy" id="40085"/>
    <lineage>
        <taxon>Eukaryota</taxon>
        <taxon>Metazoa</taxon>
        <taxon>Ecdysozoa</taxon>
        <taxon>Arthropoda</taxon>
        <taxon>Hexapoda</taxon>
        <taxon>Insecta</taxon>
        <taxon>Pterygota</taxon>
        <taxon>Neoptera</taxon>
        <taxon>Endopterygota</taxon>
        <taxon>Lepidoptera</taxon>
        <taxon>Glossata</taxon>
        <taxon>Ditrysia</taxon>
        <taxon>Pyraloidea</taxon>
        <taxon>Crambidae</taxon>
        <taxon>Crambinae</taxon>
        <taxon>Diatraea</taxon>
    </lineage>
</organism>
<dbReference type="SUPFAM" id="SSF55846">
    <property type="entry name" value="N-acetylmuramoyl-L-alanine amidase-like"/>
    <property type="match status" value="1"/>
</dbReference>
<dbReference type="FunFam" id="3.40.80.10:FF:000001">
    <property type="entry name" value="Peptidoglycan recognition protein 1"/>
    <property type="match status" value="1"/>
</dbReference>
<gene>
    <name evidence="9" type="ORF">DIATSA_LOCUS286</name>
</gene>
<comment type="similarity">
    <text evidence="1">Belongs to the N-acetylmuramoyl-L-alanine amidase 2 family.</text>
</comment>
<feature type="domain" description="N-acetylmuramoyl-L-alanine amidase" evidence="7">
    <location>
        <begin position="288"/>
        <end position="424"/>
    </location>
</feature>
<dbReference type="GO" id="GO:0008270">
    <property type="term" value="F:zinc ion binding"/>
    <property type="evidence" value="ECO:0007669"/>
    <property type="project" value="InterPro"/>
</dbReference>
<reference evidence="9" key="2">
    <citation type="submission" date="2022-10" db="EMBL/GenBank/DDBJ databases">
        <authorList>
            <consortium name="ENA_rothamsted_submissions"/>
            <consortium name="culmorum"/>
            <person name="King R."/>
        </authorList>
    </citation>
    <scope>NUCLEOTIDE SEQUENCE</scope>
</reference>
<feature type="transmembrane region" description="Helical" evidence="6">
    <location>
        <begin position="149"/>
        <end position="171"/>
    </location>
</feature>
<feature type="domain" description="Peptidoglycan recognition protein family" evidence="8">
    <location>
        <begin position="275"/>
        <end position="418"/>
    </location>
</feature>
<evidence type="ECO:0000313" key="10">
    <source>
        <dbReference type="Proteomes" id="UP001153714"/>
    </source>
</evidence>
<dbReference type="PANTHER" id="PTHR11022:SF41">
    <property type="entry name" value="PEPTIDOGLYCAN-RECOGNITION PROTEIN LC-RELATED"/>
    <property type="match status" value="1"/>
</dbReference>
<evidence type="ECO:0000256" key="2">
    <source>
        <dbReference type="ARBA" id="ARBA00011245"/>
    </source>
</evidence>
<dbReference type="InterPro" id="IPR036505">
    <property type="entry name" value="Amidase/PGRP_sf"/>
</dbReference>
<accession>A0A9N9N144</accession>
<dbReference type="Proteomes" id="UP001153714">
    <property type="component" value="Chromosome 1"/>
</dbReference>
<dbReference type="EMBL" id="OU893332">
    <property type="protein sequence ID" value="CAG9781986.1"/>
    <property type="molecule type" value="Genomic_DNA"/>
</dbReference>
<protein>
    <recommendedName>
        <fullName evidence="5">Peptidoglycan recognition protein</fullName>
    </recommendedName>
</protein>
<evidence type="ECO:0000256" key="1">
    <source>
        <dbReference type="ARBA" id="ARBA00007553"/>
    </source>
</evidence>
<sequence>MASKVDFQKGENKLRDLGIVVEDNIGELQIAERSDSDFSDDDDKAVEVKSTNNHAVEKLSDLIPGIITSKTPIVHNSNNISNSENVHIGDKTIIHGSVIIKQVIKRKGIDNQSYTETENENKPSTTFPAKTLYEVKPDTIFDGSPWHKLILSIITAIILGIVICALTFIILSHSQDDRSHSDDPESSVKEPSYTKVVGIFYENFQIIFTIIVMPITILLMLYSLLTWQVLDGDKKTRKGPSFQHCILDYPQGDFNSSIEKSKIKDDPLLIAPNHLRIVSRTDWLAQPVESELSKIKQPVPWVIITHTATEGCHSQSQCVLRVRLIQMFHIESKNWDDIAYNFLVAGDGSAYYGRGWDYIGAHTLGYNRYSIGIAFVGTFNSESPPDKQIEACQKLIKLGVQMGKIRKDYKLFAHRQLASTLSPGDKLYDIIKEWPHFVKEGTNIADLTPKDY</sequence>
<evidence type="ECO:0000256" key="3">
    <source>
        <dbReference type="ARBA" id="ARBA00022588"/>
    </source>
</evidence>
<evidence type="ECO:0000259" key="8">
    <source>
        <dbReference type="SMART" id="SM00701"/>
    </source>
</evidence>
<dbReference type="AlphaFoldDB" id="A0A9N9N144"/>
<evidence type="ECO:0000256" key="6">
    <source>
        <dbReference type="SAM" id="Phobius"/>
    </source>
</evidence>
<keyword evidence="4" id="KW-0391">Immunity</keyword>
<dbReference type="InterPro" id="IPR015510">
    <property type="entry name" value="PGRP"/>
</dbReference>
<keyword evidence="10" id="KW-1185">Reference proteome</keyword>
<dbReference type="OrthoDB" id="10001926at2759"/>
<evidence type="ECO:0000256" key="5">
    <source>
        <dbReference type="ARBA" id="ARBA00069708"/>
    </source>
</evidence>
<proteinExistence type="inferred from homology"/>
<reference evidence="9" key="1">
    <citation type="submission" date="2021-12" db="EMBL/GenBank/DDBJ databases">
        <authorList>
            <person name="King R."/>
        </authorList>
    </citation>
    <scope>NUCLEOTIDE SEQUENCE</scope>
</reference>
<dbReference type="SMART" id="SM00644">
    <property type="entry name" value="Ami_2"/>
    <property type="match status" value="1"/>
</dbReference>
<comment type="subunit">
    <text evidence="2">Monomer.</text>
</comment>
<feature type="transmembrane region" description="Helical" evidence="6">
    <location>
        <begin position="206"/>
        <end position="230"/>
    </location>
</feature>
<keyword evidence="6" id="KW-0472">Membrane</keyword>
<evidence type="ECO:0000313" key="9">
    <source>
        <dbReference type="EMBL" id="CAG9781986.1"/>
    </source>
</evidence>
<dbReference type="InterPro" id="IPR006619">
    <property type="entry name" value="PGRP_domain_met/bac"/>
</dbReference>
<keyword evidence="6" id="KW-0812">Transmembrane</keyword>
<evidence type="ECO:0000259" key="7">
    <source>
        <dbReference type="SMART" id="SM00644"/>
    </source>
</evidence>
<keyword evidence="3" id="KW-0399">Innate immunity</keyword>
<evidence type="ECO:0000256" key="4">
    <source>
        <dbReference type="ARBA" id="ARBA00022859"/>
    </source>
</evidence>
<dbReference type="GO" id="GO:0045087">
    <property type="term" value="P:innate immune response"/>
    <property type="evidence" value="ECO:0007669"/>
    <property type="project" value="UniProtKB-KW"/>
</dbReference>
<dbReference type="GO" id="GO:0008745">
    <property type="term" value="F:N-acetylmuramoyl-L-alanine amidase activity"/>
    <property type="evidence" value="ECO:0007669"/>
    <property type="project" value="InterPro"/>
</dbReference>
<dbReference type="InterPro" id="IPR002502">
    <property type="entry name" value="Amidase_domain"/>
</dbReference>